<keyword evidence="1" id="KW-0066">ATP synthesis</keyword>
<keyword evidence="4" id="KW-1185">Reference proteome</keyword>
<sequence length="122" mass="13727">MALTKIQVVISTPLGVYFDDMADICTFRTTEGQIGLMAGGPQFMAALVPSEIYINSTNSPDLKKFYIDKGIVQFKDNVLSLIVNEIDTQPIDLTHNFVQQDQKKYTIIEEIVLKKKLAENNK</sequence>
<dbReference type="Gene3D" id="2.60.15.10">
    <property type="entry name" value="F0F1 ATP synthase delta/epsilon subunit, N-terminal"/>
    <property type="match status" value="1"/>
</dbReference>
<dbReference type="InterPro" id="IPR020546">
    <property type="entry name" value="ATP_synth_F1_dsu/esu_N"/>
</dbReference>
<dbReference type="Proteomes" id="UP000316851">
    <property type="component" value="Unassembled WGS sequence"/>
</dbReference>
<evidence type="ECO:0000313" key="3">
    <source>
        <dbReference type="EMBL" id="TPR54324.1"/>
    </source>
</evidence>
<evidence type="ECO:0000259" key="2">
    <source>
        <dbReference type="Pfam" id="PF02823"/>
    </source>
</evidence>
<dbReference type="Pfam" id="PF02823">
    <property type="entry name" value="ATP-synt_DE_N"/>
    <property type="match status" value="1"/>
</dbReference>
<dbReference type="InterPro" id="IPR036771">
    <property type="entry name" value="ATPsynth_dsu/esu_N"/>
</dbReference>
<evidence type="ECO:0000256" key="1">
    <source>
        <dbReference type="ARBA" id="ARBA00023196"/>
    </source>
</evidence>
<protein>
    <submittedName>
        <fullName evidence="3">F0F1 ATP synthase subunit epsilon</fullName>
    </submittedName>
</protein>
<comment type="caution">
    <text evidence="3">The sequence shown here is derived from an EMBL/GenBank/DDBJ whole genome shotgun (WGS) entry which is preliminary data.</text>
</comment>
<reference evidence="3" key="1">
    <citation type="submission" date="2019-06" db="EMBL/GenBank/DDBJ databases">
        <title>Mycoplasma neophronis type strain whole genome sequence.</title>
        <authorList>
            <person name="Spergser J."/>
        </authorList>
    </citation>
    <scope>NUCLEOTIDE SEQUENCE [LARGE SCALE GENOMIC DNA]</scope>
    <source>
        <strain evidence="3">DSM 24097</strain>
    </source>
</reference>
<feature type="domain" description="ATP synthase F1 complex delta/epsilon subunit N-terminal" evidence="2">
    <location>
        <begin position="7"/>
        <end position="85"/>
    </location>
</feature>
<name>A0ABY2Z1A0_9BACT</name>
<dbReference type="RefSeq" id="WP_140914669.1">
    <property type="nucleotide sequence ID" value="NZ_VHHP01000002.1"/>
</dbReference>
<keyword evidence="1" id="KW-0139">CF(1)</keyword>
<dbReference type="EMBL" id="VHHP01000002">
    <property type="protein sequence ID" value="TPR54324.1"/>
    <property type="molecule type" value="Genomic_DNA"/>
</dbReference>
<accession>A0ABY2Z1A0</accession>
<gene>
    <name evidence="3" type="ORF">FJR74_00910</name>
</gene>
<proteinExistence type="predicted"/>
<organism evidence="3 4">
    <name type="scientific">Metamycoplasma neophronis</name>
    <dbReference type="NCBI Taxonomy" id="872983"/>
    <lineage>
        <taxon>Bacteria</taxon>
        <taxon>Bacillati</taxon>
        <taxon>Mycoplasmatota</taxon>
        <taxon>Mycoplasmoidales</taxon>
        <taxon>Metamycoplasmataceae</taxon>
        <taxon>Metamycoplasma</taxon>
    </lineage>
</organism>
<evidence type="ECO:0000313" key="4">
    <source>
        <dbReference type="Proteomes" id="UP000316851"/>
    </source>
</evidence>
<dbReference type="SUPFAM" id="SSF51344">
    <property type="entry name" value="Epsilon subunit of F1F0-ATP synthase N-terminal domain"/>
    <property type="match status" value="1"/>
</dbReference>